<feature type="transmembrane region" description="Helical" evidence="6">
    <location>
        <begin position="89"/>
        <end position="110"/>
    </location>
</feature>
<dbReference type="InterPro" id="IPR056555">
    <property type="entry name" value="NFD4_C"/>
</dbReference>
<gene>
    <name evidence="9" type="ORF">Salat_0456200</name>
</gene>
<comment type="subcellular location">
    <subcellularLocation>
        <location evidence="1">Membrane</location>
        <topology evidence="1">Multi-pass membrane protein</topology>
    </subcellularLocation>
</comment>
<dbReference type="AlphaFoldDB" id="A0AAE2D0E1"/>
<feature type="transmembrane region" description="Helical" evidence="6">
    <location>
        <begin position="437"/>
        <end position="459"/>
    </location>
</feature>
<evidence type="ECO:0000259" key="7">
    <source>
        <dbReference type="Pfam" id="PF06813"/>
    </source>
</evidence>
<dbReference type="EMBL" id="JACGWO010000001">
    <property type="protein sequence ID" value="KAK4441213.1"/>
    <property type="molecule type" value="Genomic_DNA"/>
</dbReference>
<reference evidence="9" key="1">
    <citation type="submission" date="2020-06" db="EMBL/GenBank/DDBJ databases">
        <authorList>
            <person name="Li T."/>
            <person name="Hu X."/>
            <person name="Zhang T."/>
            <person name="Song X."/>
            <person name="Zhang H."/>
            <person name="Dai N."/>
            <person name="Sheng W."/>
            <person name="Hou X."/>
            <person name="Wei L."/>
        </authorList>
    </citation>
    <scope>NUCLEOTIDE SEQUENCE</scope>
    <source>
        <strain evidence="9">3651</strain>
        <tissue evidence="9">Leaf</tissue>
    </source>
</reference>
<evidence type="ECO:0000313" key="10">
    <source>
        <dbReference type="Proteomes" id="UP001293254"/>
    </source>
</evidence>
<keyword evidence="3 6" id="KW-1133">Transmembrane helix</keyword>
<evidence type="ECO:0000256" key="3">
    <source>
        <dbReference type="ARBA" id="ARBA00022989"/>
    </source>
</evidence>
<evidence type="ECO:0000256" key="6">
    <source>
        <dbReference type="SAM" id="Phobius"/>
    </source>
</evidence>
<evidence type="ECO:0008006" key="11">
    <source>
        <dbReference type="Google" id="ProtNLM"/>
    </source>
</evidence>
<dbReference type="PANTHER" id="PTHR21576">
    <property type="entry name" value="UNCHARACTERIZED NODULIN-LIKE PROTEIN"/>
    <property type="match status" value="1"/>
</dbReference>
<feature type="transmembrane region" description="Helical" evidence="6">
    <location>
        <begin position="184"/>
        <end position="202"/>
    </location>
</feature>
<dbReference type="GO" id="GO:0016020">
    <property type="term" value="C:membrane"/>
    <property type="evidence" value="ECO:0007669"/>
    <property type="project" value="UniProtKB-SubCell"/>
</dbReference>
<feature type="transmembrane region" description="Helical" evidence="6">
    <location>
        <begin position="25"/>
        <end position="48"/>
    </location>
</feature>
<feature type="transmembrane region" description="Helical" evidence="6">
    <location>
        <begin position="60"/>
        <end position="83"/>
    </location>
</feature>
<feature type="domain" description="Nodulin-like" evidence="7">
    <location>
        <begin position="24"/>
        <end position="269"/>
    </location>
</feature>
<dbReference type="SUPFAM" id="SSF103473">
    <property type="entry name" value="MFS general substrate transporter"/>
    <property type="match status" value="1"/>
</dbReference>
<evidence type="ECO:0000256" key="2">
    <source>
        <dbReference type="ARBA" id="ARBA00022692"/>
    </source>
</evidence>
<name>A0AAE2D0E1_9LAMI</name>
<organism evidence="9 10">
    <name type="scientific">Sesamum alatum</name>
    <dbReference type="NCBI Taxonomy" id="300844"/>
    <lineage>
        <taxon>Eukaryota</taxon>
        <taxon>Viridiplantae</taxon>
        <taxon>Streptophyta</taxon>
        <taxon>Embryophyta</taxon>
        <taxon>Tracheophyta</taxon>
        <taxon>Spermatophyta</taxon>
        <taxon>Magnoliopsida</taxon>
        <taxon>eudicotyledons</taxon>
        <taxon>Gunneridae</taxon>
        <taxon>Pentapetalae</taxon>
        <taxon>asterids</taxon>
        <taxon>lamiids</taxon>
        <taxon>Lamiales</taxon>
        <taxon>Pedaliaceae</taxon>
        <taxon>Sesamum</taxon>
    </lineage>
</organism>
<evidence type="ECO:0000313" key="9">
    <source>
        <dbReference type="EMBL" id="KAK4441213.1"/>
    </source>
</evidence>
<feature type="domain" description="NFD4 C-terminal" evidence="8">
    <location>
        <begin position="342"/>
        <end position="553"/>
    </location>
</feature>
<feature type="transmembrane region" description="Helical" evidence="6">
    <location>
        <begin position="343"/>
        <end position="361"/>
    </location>
</feature>
<dbReference type="Pfam" id="PF06813">
    <property type="entry name" value="Nodulin-like"/>
    <property type="match status" value="1"/>
</dbReference>
<keyword evidence="10" id="KW-1185">Reference proteome</keyword>
<dbReference type="CDD" id="cd17354">
    <property type="entry name" value="MFS_Mch1p_like"/>
    <property type="match status" value="1"/>
</dbReference>
<dbReference type="PANTHER" id="PTHR21576:SF29">
    <property type="entry name" value="NODULIN-LIKE DOMAIN-CONTAINING PROTEIN"/>
    <property type="match status" value="1"/>
</dbReference>
<feature type="transmembrane region" description="Helical" evidence="6">
    <location>
        <begin position="154"/>
        <end position="178"/>
    </location>
</feature>
<feature type="transmembrane region" description="Helical" evidence="6">
    <location>
        <begin position="526"/>
        <end position="547"/>
    </location>
</feature>
<comment type="caution">
    <text evidence="9">The sequence shown here is derived from an EMBL/GenBank/DDBJ whole genome shotgun (WGS) entry which is preliminary data.</text>
</comment>
<dbReference type="InterPro" id="IPR036259">
    <property type="entry name" value="MFS_trans_sf"/>
</dbReference>
<protein>
    <recommendedName>
        <fullName evidence="11">Nodulin-like domain-containing protein</fullName>
    </recommendedName>
</protein>
<reference evidence="9" key="2">
    <citation type="journal article" date="2024" name="Plant">
        <title>Genomic evolution and insights into agronomic trait innovations of Sesamum species.</title>
        <authorList>
            <person name="Miao H."/>
            <person name="Wang L."/>
            <person name="Qu L."/>
            <person name="Liu H."/>
            <person name="Sun Y."/>
            <person name="Le M."/>
            <person name="Wang Q."/>
            <person name="Wei S."/>
            <person name="Zheng Y."/>
            <person name="Lin W."/>
            <person name="Duan Y."/>
            <person name="Cao H."/>
            <person name="Xiong S."/>
            <person name="Wang X."/>
            <person name="Wei L."/>
            <person name="Li C."/>
            <person name="Ma Q."/>
            <person name="Ju M."/>
            <person name="Zhao R."/>
            <person name="Li G."/>
            <person name="Mu C."/>
            <person name="Tian Q."/>
            <person name="Mei H."/>
            <person name="Zhang T."/>
            <person name="Gao T."/>
            <person name="Zhang H."/>
        </authorList>
    </citation>
    <scope>NUCLEOTIDE SEQUENCE</scope>
    <source>
        <strain evidence="9">3651</strain>
    </source>
</reference>
<sequence length="579" mass="63770">MGEAPSAGRGGEMMSFTVHVIRGRWFSLFASFLVMAGAGATYLFGVYSKEIKATLGYDQTTLNLLGFFKDLGANVGVLSGLIAEVTPTWFVLLIGSAMNFTGYFMIWLAVTGKISRPAVWQMCIYICIGANSQNFANTGALVTSVKNFPESRGIMLGLLKGFTGLSGAILTQIYLAVYGNDSKALILLIAWLPAALSVVFVYTIREMKVVRQMNELKIFYQFLYISIVLALFIMVMTIVQKLVAFSQAAYAGSATVVCALLFVPLFVAIREEFTLWSRNKQPLMNPPQITIDKPAEIEPEDLKPEPEKPEEGSETISCLANIFKKPERGEDYTILQALLSTDMLILFLATFCGLGSSLTAVDNLGQIGESLGYPTKTIKSFVSLLSIWNYFGRIFSGFVSETLLAKYKFPRPLMMTIVLLLSCIGLLLIAFPFPGSVYVASVIIGFSFGAQLPLIFAIISELFGLKYYSTLFNCGQLASPLGSYILNVKVTGPLYDREALRELAKKGMTRASVKELTCIGTRCYRLAFVILASITFFGAVSSLILVARTREFYKGDIYKKFRDEAEETEAEMALPISKE</sequence>
<dbReference type="Pfam" id="PF23262">
    <property type="entry name" value="NFD4_C"/>
    <property type="match status" value="1"/>
</dbReference>
<dbReference type="InterPro" id="IPR010658">
    <property type="entry name" value="Nodulin-like"/>
</dbReference>
<evidence type="ECO:0000259" key="8">
    <source>
        <dbReference type="Pfam" id="PF23262"/>
    </source>
</evidence>
<keyword evidence="4 6" id="KW-0472">Membrane</keyword>
<evidence type="ECO:0000256" key="1">
    <source>
        <dbReference type="ARBA" id="ARBA00004141"/>
    </source>
</evidence>
<keyword evidence="2 6" id="KW-0812">Transmembrane</keyword>
<feature type="transmembrane region" description="Helical" evidence="6">
    <location>
        <begin position="381"/>
        <end position="400"/>
    </location>
</feature>
<feature type="transmembrane region" description="Helical" evidence="6">
    <location>
        <begin position="222"/>
        <end position="243"/>
    </location>
</feature>
<dbReference type="Gene3D" id="1.20.1250.20">
    <property type="entry name" value="MFS general substrate transporter like domains"/>
    <property type="match status" value="1"/>
</dbReference>
<evidence type="ECO:0000256" key="4">
    <source>
        <dbReference type="ARBA" id="ARBA00023136"/>
    </source>
</evidence>
<dbReference type="FunFam" id="1.20.1250.20:FF:000446">
    <property type="entry name" value="Nodulin family protein"/>
    <property type="match status" value="1"/>
</dbReference>
<evidence type="ECO:0000256" key="5">
    <source>
        <dbReference type="ARBA" id="ARBA00044504"/>
    </source>
</evidence>
<accession>A0AAE2D0E1</accession>
<comment type="similarity">
    <text evidence="5">Belongs to the major facilitator superfamily. Phosphate:H(+) symporter (TC 2.A.1.9) family.</text>
</comment>
<proteinExistence type="inferred from homology"/>
<feature type="transmembrane region" description="Helical" evidence="6">
    <location>
        <begin position="412"/>
        <end position="431"/>
    </location>
</feature>
<dbReference type="Proteomes" id="UP001293254">
    <property type="component" value="Unassembled WGS sequence"/>
</dbReference>
<feature type="transmembrane region" description="Helical" evidence="6">
    <location>
        <begin position="249"/>
        <end position="269"/>
    </location>
</feature>